<dbReference type="HOGENOM" id="CLU_000604_1_2_9"/>
<dbReference type="PANTHER" id="PTHR42711">
    <property type="entry name" value="ABC TRANSPORTER ATP-BINDING PROTEIN"/>
    <property type="match status" value="1"/>
</dbReference>
<sequence length="312" mass="35165">MAYNKTINSKEGTIMSLINVKGAGKTIKGRPILQDINFSIEAGECIALIGPNGAGKTTLIELLLHDKILSQGSITIKGMAVGNRKLKSTIGLLPQTNELPKNLKVKELISFFQSIYDYPLTQEEIQDILRFSPSQYNQMTQSLSGGQRRLLAFALTLIGRPSVLILDEPTAAMDTSTRQQFWEIIHRIKETGTTILYSSHYIEEVEHTAERILVLHQGKLIRDTTPHRMRSEELTQFFTVPVRFQELLAKRQDIMELNENSDNLTFHTKNGAEVWTALSQAGCAFSELEVARRTLLNSIFETTRDDQESEVK</sequence>
<evidence type="ECO:0000313" key="6">
    <source>
        <dbReference type="Proteomes" id="UP000019050"/>
    </source>
</evidence>
<comment type="caution">
    <text evidence="5">The sequence shown here is derived from an EMBL/GenBank/DDBJ whole genome shotgun (WGS) entry which is preliminary data.</text>
</comment>
<dbReference type="CDD" id="cd03230">
    <property type="entry name" value="ABC_DR_subfamily_A"/>
    <property type="match status" value="1"/>
</dbReference>
<dbReference type="InterPro" id="IPR003439">
    <property type="entry name" value="ABC_transporter-like_ATP-bd"/>
</dbReference>
<evidence type="ECO:0000256" key="2">
    <source>
        <dbReference type="ARBA" id="ARBA00022741"/>
    </source>
</evidence>
<evidence type="ECO:0000256" key="3">
    <source>
        <dbReference type="ARBA" id="ARBA00022840"/>
    </source>
</evidence>
<accession>W1Q1Y8</accession>
<dbReference type="GO" id="GO:0005524">
    <property type="term" value="F:ATP binding"/>
    <property type="evidence" value="ECO:0007669"/>
    <property type="project" value="UniProtKB-KW"/>
</dbReference>
<dbReference type="PANTHER" id="PTHR42711:SF17">
    <property type="entry name" value="ABC TRANSPORTER ATP-BINDING PROTEIN"/>
    <property type="match status" value="1"/>
</dbReference>
<feature type="domain" description="ABC transporter" evidence="4">
    <location>
        <begin position="18"/>
        <end position="242"/>
    </location>
</feature>
<evidence type="ECO:0000259" key="4">
    <source>
        <dbReference type="PROSITE" id="PS50893"/>
    </source>
</evidence>
<organism evidence="5 6">
    <name type="scientific">Abiotrophia defectiva ATCC 49176</name>
    <dbReference type="NCBI Taxonomy" id="592010"/>
    <lineage>
        <taxon>Bacteria</taxon>
        <taxon>Bacillati</taxon>
        <taxon>Bacillota</taxon>
        <taxon>Bacilli</taxon>
        <taxon>Lactobacillales</taxon>
        <taxon>Aerococcaceae</taxon>
        <taxon>Abiotrophia</taxon>
    </lineage>
</organism>
<keyword evidence="3 5" id="KW-0067">ATP-binding</keyword>
<gene>
    <name evidence="5" type="ORF">GCWU000182_001584</name>
</gene>
<dbReference type="eggNOG" id="COG1131">
    <property type="taxonomic scope" value="Bacteria"/>
</dbReference>
<dbReference type="InterPro" id="IPR027417">
    <property type="entry name" value="P-loop_NTPase"/>
</dbReference>
<dbReference type="SMART" id="SM00382">
    <property type="entry name" value="AAA"/>
    <property type="match status" value="1"/>
</dbReference>
<evidence type="ECO:0000313" key="5">
    <source>
        <dbReference type="EMBL" id="ESK65041.1"/>
    </source>
</evidence>
<keyword evidence="2" id="KW-0547">Nucleotide-binding</keyword>
<keyword evidence="6" id="KW-1185">Reference proteome</keyword>
<protein>
    <submittedName>
        <fullName evidence="5">ABC transporter, ATP-binding protein</fullName>
    </submittedName>
</protein>
<dbReference type="AlphaFoldDB" id="W1Q1Y8"/>
<dbReference type="Pfam" id="PF00005">
    <property type="entry name" value="ABC_tran"/>
    <property type="match status" value="1"/>
</dbReference>
<dbReference type="InterPro" id="IPR003593">
    <property type="entry name" value="AAA+_ATPase"/>
</dbReference>
<dbReference type="SUPFAM" id="SSF52540">
    <property type="entry name" value="P-loop containing nucleoside triphosphate hydrolases"/>
    <property type="match status" value="1"/>
</dbReference>
<dbReference type="InterPro" id="IPR017871">
    <property type="entry name" value="ABC_transporter-like_CS"/>
</dbReference>
<dbReference type="PROSITE" id="PS00211">
    <property type="entry name" value="ABC_TRANSPORTER_1"/>
    <property type="match status" value="1"/>
</dbReference>
<keyword evidence="1" id="KW-0813">Transport</keyword>
<dbReference type="PROSITE" id="PS50893">
    <property type="entry name" value="ABC_TRANSPORTER_2"/>
    <property type="match status" value="1"/>
</dbReference>
<name>W1Q1Y8_ABIDE</name>
<dbReference type="EMBL" id="ACIN03000014">
    <property type="protein sequence ID" value="ESK65041.1"/>
    <property type="molecule type" value="Genomic_DNA"/>
</dbReference>
<dbReference type="STRING" id="592010.GCWU000182_001584"/>
<dbReference type="Gene3D" id="3.40.50.300">
    <property type="entry name" value="P-loop containing nucleotide triphosphate hydrolases"/>
    <property type="match status" value="1"/>
</dbReference>
<dbReference type="InterPro" id="IPR050763">
    <property type="entry name" value="ABC_transporter_ATP-binding"/>
</dbReference>
<reference evidence="5" key="1">
    <citation type="submission" date="2013-06" db="EMBL/GenBank/DDBJ databases">
        <authorList>
            <person name="Weinstock G."/>
            <person name="Sodergren E."/>
            <person name="Clifton S."/>
            <person name="Fulton L."/>
            <person name="Fulton B."/>
            <person name="Courtney L."/>
            <person name="Fronick C."/>
            <person name="Harrison M."/>
            <person name="Strong C."/>
            <person name="Farmer C."/>
            <person name="Delahaunty K."/>
            <person name="Markovic C."/>
            <person name="Hall O."/>
            <person name="Minx P."/>
            <person name="Tomlinson C."/>
            <person name="Mitreva M."/>
            <person name="Nelson J."/>
            <person name="Hou S."/>
            <person name="Wollam A."/>
            <person name="Pepin K.H."/>
            <person name="Johnson M."/>
            <person name="Bhonagiri V."/>
            <person name="Nash W.E."/>
            <person name="Warren W."/>
            <person name="Chinwalla A."/>
            <person name="Mardis E.R."/>
            <person name="Wilson R.K."/>
        </authorList>
    </citation>
    <scope>NUCLEOTIDE SEQUENCE [LARGE SCALE GENOMIC DNA]</scope>
    <source>
        <strain evidence="5">ATCC 49176</strain>
    </source>
</reference>
<dbReference type="GO" id="GO:0016887">
    <property type="term" value="F:ATP hydrolysis activity"/>
    <property type="evidence" value="ECO:0007669"/>
    <property type="project" value="InterPro"/>
</dbReference>
<evidence type="ECO:0000256" key="1">
    <source>
        <dbReference type="ARBA" id="ARBA00022448"/>
    </source>
</evidence>
<dbReference type="Proteomes" id="UP000019050">
    <property type="component" value="Unassembled WGS sequence"/>
</dbReference>
<proteinExistence type="predicted"/>